<evidence type="ECO:0000256" key="1">
    <source>
        <dbReference type="SAM" id="MobiDB-lite"/>
    </source>
</evidence>
<feature type="non-terminal residue" evidence="2">
    <location>
        <position position="115"/>
    </location>
</feature>
<proteinExistence type="predicted"/>
<dbReference type="AlphaFoldDB" id="A0AAD1SUD8"/>
<feature type="non-terminal residue" evidence="2">
    <location>
        <position position="1"/>
    </location>
</feature>
<accession>A0AAD1SUD8</accession>
<evidence type="ECO:0000313" key="3">
    <source>
        <dbReference type="Proteomes" id="UP001295444"/>
    </source>
</evidence>
<gene>
    <name evidence="2" type="ORF">PECUL_23A042490</name>
</gene>
<sequence>YFPLTSPSHNECGSHLGFSHAVPSQSSCSLYALNGRFVPGGVRDNPPGPRGGVTGPLAGGDQAREIGRFSRQGLTAGRIPTRPPDRIASGVGAGTCPEGWWSGLLCPLTAAEGFP</sequence>
<keyword evidence="3" id="KW-1185">Reference proteome</keyword>
<organism evidence="2 3">
    <name type="scientific">Pelobates cultripes</name>
    <name type="common">Western spadefoot toad</name>
    <dbReference type="NCBI Taxonomy" id="61616"/>
    <lineage>
        <taxon>Eukaryota</taxon>
        <taxon>Metazoa</taxon>
        <taxon>Chordata</taxon>
        <taxon>Craniata</taxon>
        <taxon>Vertebrata</taxon>
        <taxon>Euteleostomi</taxon>
        <taxon>Amphibia</taxon>
        <taxon>Batrachia</taxon>
        <taxon>Anura</taxon>
        <taxon>Pelobatoidea</taxon>
        <taxon>Pelobatidae</taxon>
        <taxon>Pelobates</taxon>
    </lineage>
</organism>
<dbReference type="Proteomes" id="UP001295444">
    <property type="component" value="Chromosome 08"/>
</dbReference>
<feature type="region of interest" description="Disordered" evidence="1">
    <location>
        <begin position="40"/>
        <end position="91"/>
    </location>
</feature>
<reference evidence="2" key="1">
    <citation type="submission" date="2022-03" db="EMBL/GenBank/DDBJ databases">
        <authorList>
            <person name="Alioto T."/>
            <person name="Alioto T."/>
            <person name="Gomez Garrido J."/>
        </authorList>
    </citation>
    <scope>NUCLEOTIDE SEQUENCE</scope>
</reference>
<dbReference type="EMBL" id="OW240919">
    <property type="protein sequence ID" value="CAH2311812.1"/>
    <property type="molecule type" value="Genomic_DNA"/>
</dbReference>
<evidence type="ECO:0000313" key="2">
    <source>
        <dbReference type="EMBL" id="CAH2311812.1"/>
    </source>
</evidence>
<protein>
    <submittedName>
        <fullName evidence="2">Uncharacterized protein</fullName>
    </submittedName>
</protein>
<name>A0AAD1SUD8_PELCU</name>